<dbReference type="EMBL" id="JAVRHS010000012">
    <property type="protein sequence ID" value="MDT0576876.1"/>
    <property type="molecule type" value="Genomic_DNA"/>
</dbReference>
<evidence type="ECO:0000259" key="5">
    <source>
        <dbReference type="PROSITE" id="PS51900"/>
    </source>
</evidence>
<proteinExistence type="inferred from homology"/>
<dbReference type="InterPro" id="IPR053876">
    <property type="entry name" value="Phage_int_M"/>
</dbReference>
<dbReference type="InterPro" id="IPR038488">
    <property type="entry name" value="Integrase_DNA-bd_sf"/>
</dbReference>
<dbReference type="InterPro" id="IPR011010">
    <property type="entry name" value="DNA_brk_join_enz"/>
</dbReference>
<dbReference type="InterPro" id="IPR010998">
    <property type="entry name" value="Integrase_recombinase_N"/>
</dbReference>
<evidence type="ECO:0000256" key="2">
    <source>
        <dbReference type="ARBA" id="ARBA00022908"/>
    </source>
</evidence>
<gene>
    <name evidence="6" type="ORF">RM533_11910</name>
</gene>
<evidence type="ECO:0000256" key="1">
    <source>
        <dbReference type="ARBA" id="ARBA00008857"/>
    </source>
</evidence>
<dbReference type="InterPro" id="IPR025166">
    <property type="entry name" value="Integrase_DNA_bind_dom"/>
</dbReference>
<evidence type="ECO:0000256" key="4">
    <source>
        <dbReference type="PROSITE-ProRule" id="PRU01248"/>
    </source>
</evidence>
<keyword evidence="3 4" id="KW-0238">DNA-binding</keyword>
<keyword evidence="2" id="KW-0229">DNA integration</keyword>
<protein>
    <submittedName>
        <fullName evidence="6">Integrase arm-type DNA-binding domain-containing protein</fullName>
    </submittedName>
</protein>
<evidence type="ECO:0000313" key="7">
    <source>
        <dbReference type="Proteomes" id="UP001259803"/>
    </source>
</evidence>
<name>A0ABU2ZKY0_9SPHN</name>
<dbReference type="PANTHER" id="PTHR30629:SF2">
    <property type="entry name" value="PROPHAGE INTEGRASE INTS-RELATED"/>
    <property type="match status" value="1"/>
</dbReference>
<evidence type="ECO:0000313" key="6">
    <source>
        <dbReference type="EMBL" id="MDT0576876.1"/>
    </source>
</evidence>
<reference evidence="6 7" key="1">
    <citation type="submission" date="2023-09" db="EMBL/GenBank/DDBJ databases">
        <authorList>
            <person name="Rey-Velasco X."/>
        </authorList>
    </citation>
    <scope>NUCLEOTIDE SEQUENCE [LARGE SCALE GENOMIC DNA]</scope>
    <source>
        <strain evidence="6 7">F390</strain>
    </source>
</reference>
<feature type="domain" description="Core-binding (CB)" evidence="5">
    <location>
        <begin position="90"/>
        <end position="171"/>
    </location>
</feature>
<evidence type="ECO:0000256" key="3">
    <source>
        <dbReference type="ARBA" id="ARBA00023125"/>
    </source>
</evidence>
<dbReference type="GO" id="GO:0003677">
    <property type="term" value="F:DNA binding"/>
    <property type="evidence" value="ECO:0007669"/>
    <property type="project" value="UniProtKB-KW"/>
</dbReference>
<comment type="similarity">
    <text evidence="1">Belongs to the 'phage' integrase family.</text>
</comment>
<accession>A0ABU2ZKY0</accession>
<dbReference type="PANTHER" id="PTHR30629">
    <property type="entry name" value="PROPHAGE INTEGRASE"/>
    <property type="match status" value="1"/>
</dbReference>
<dbReference type="SUPFAM" id="SSF56349">
    <property type="entry name" value="DNA breaking-rejoining enzymes"/>
    <property type="match status" value="1"/>
</dbReference>
<dbReference type="Pfam" id="PF22022">
    <property type="entry name" value="Phage_int_M"/>
    <property type="match status" value="1"/>
</dbReference>
<comment type="caution">
    <text evidence="6">The sequence shown here is derived from an EMBL/GenBank/DDBJ whole genome shotgun (WGS) entry which is preliminary data.</text>
</comment>
<dbReference type="InterPro" id="IPR050808">
    <property type="entry name" value="Phage_Integrase"/>
</dbReference>
<dbReference type="Gene3D" id="3.30.160.390">
    <property type="entry name" value="Integrase, DNA-binding domain"/>
    <property type="match status" value="1"/>
</dbReference>
<dbReference type="RefSeq" id="WP_311341449.1">
    <property type="nucleotide sequence ID" value="NZ_JAVRHS010000012.1"/>
</dbReference>
<dbReference type="InterPro" id="IPR044068">
    <property type="entry name" value="CB"/>
</dbReference>
<sequence length="299" mass="32809">MGRLTATAVKAASAPGRYGDGDGLFLLIGKRGGKSWMVRVQKDGRRRDIGLGSAAKVPLKLARERAATTRSQVEAGIDPVAERKKAAGIPTFREAAALVHAEHKSGWKNPKHRAQWLSTLQSYAFPAFGDVAVSDVEAPAVRDALAAIWLTKPETARRLRQRIRTVMDWAVAKGYCDGPLAMAVIDKALPRQRAKVKHHAALPYADLPNFMQGLAKRETAGRLALELAILTAARSGEVRLATWAEFDLDARLWTIPAERMKAEAIAAKWPANLQRPSPRRQASGVRRVIRNDLCHRGQQ</sequence>
<organism evidence="6 7">
    <name type="scientific">Croceicoccus esteveae</name>
    <dbReference type="NCBI Taxonomy" id="3075597"/>
    <lineage>
        <taxon>Bacteria</taxon>
        <taxon>Pseudomonadati</taxon>
        <taxon>Pseudomonadota</taxon>
        <taxon>Alphaproteobacteria</taxon>
        <taxon>Sphingomonadales</taxon>
        <taxon>Erythrobacteraceae</taxon>
        <taxon>Croceicoccus</taxon>
    </lineage>
</organism>
<dbReference type="Gene3D" id="1.10.150.130">
    <property type="match status" value="1"/>
</dbReference>
<dbReference type="Proteomes" id="UP001259803">
    <property type="component" value="Unassembled WGS sequence"/>
</dbReference>
<keyword evidence="7" id="KW-1185">Reference proteome</keyword>
<dbReference type="Pfam" id="PF13356">
    <property type="entry name" value="Arm-DNA-bind_3"/>
    <property type="match status" value="1"/>
</dbReference>
<dbReference type="PROSITE" id="PS51900">
    <property type="entry name" value="CB"/>
    <property type="match status" value="1"/>
</dbReference>